<dbReference type="EMBL" id="SRLO01000258">
    <property type="protein sequence ID" value="TNN64178.1"/>
    <property type="molecule type" value="Genomic_DNA"/>
</dbReference>
<proteinExistence type="predicted"/>
<name>A0A4Z2HE71_9TELE</name>
<gene>
    <name evidence="1" type="ORF">EYF80_025676</name>
</gene>
<accession>A0A4Z2HE71</accession>
<keyword evidence="2" id="KW-1185">Reference proteome</keyword>
<reference evidence="1 2" key="1">
    <citation type="submission" date="2019-03" db="EMBL/GenBank/DDBJ databases">
        <title>First draft genome of Liparis tanakae, snailfish: a comprehensive survey of snailfish specific genes.</title>
        <authorList>
            <person name="Kim W."/>
            <person name="Song I."/>
            <person name="Jeong J.-H."/>
            <person name="Kim D."/>
            <person name="Kim S."/>
            <person name="Ryu S."/>
            <person name="Song J.Y."/>
            <person name="Lee S.K."/>
        </authorList>
    </citation>
    <scope>NUCLEOTIDE SEQUENCE [LARGE SCALE GENOMIC DNA]</scope>
    <source>
        <tissue evidence="1">Muscle</tissue>
    </source>
</reference>
<sequence>MARGTSGLGVRSRFLMGCRVIGGAVRPPALGLPWNAMSFMWASVVVHHDHDLLIRDAVLVNDLVGMASISLGGRRINVERVSKEGI</sequence>
<evidence type="ECO:0000313" key="2">
    <source>
        <dbReference type="Proteomes" id="UP000314294"/>
    </source>
</evidence>
<dbReference type="Proteomes" id="UP000314294">
    <property type="component" value="Unassembled WGS sequence"/>
</dbReference>
<evidence type="ECO:0000313" key="1">
    <source>
        <dbReference type="EMBL" id="TNN64178.1"/>
    </source>
</evidence>
<organism evidence="1 2">
    <name type="scientific">Liparis tanakae</name>
    <name type="common">Tanaka's snailfish</name>
    <dbReference type="NCBI Taxonomy" id="230148"/>
    <lineage>
        <taxon>Eukaryota</taxon>
        <taxon>Metazoa</taxon>
        <taxon>Chordata</taxon>
        <taxon>Craniata</taxon>
        <taxon>Vertebrata</taxon>
        <taxon>Euteleostomi</taxon>
        <taxon>Actinopterygii</taxon>
        <taxon>Neopterygii</taxon>
        <taxon>Teleostei</taxon>
        <taxon>Neoteleostei</taxon>
        <taxon>Acanthomorphata</taxon>
        <taxon>Eupercaria</taxon>
        <taxon>Perciformes</taxon>
        <taxon>Cottioidei</taxon>
        <taxon>Cottales</taxon>
        <taxon>Liparidae</taxon>
        <taxon>Liparis</taxon>
    </lineage>
</organism>
<comment type="caution">
    <text evidence="1">The sequence shown here is derived from an EMBL/GenBank/DDBJ whole genome shotgun (WGS) entry which is preliminary data.</text>
</comment>
<protein>
    <submittedName>
        <fullName evidence="1">Uncharacterized protein</fullName>
    </submittedName>
</protein>
<dbReference type="AlphaFoldDB" id="A0A4Z2HE71"/>